<dbReference type="Proteomes" id="UP000388452">
    <property type="component" value="Chromosome"/>
</dbReference>
<organism evidence="1 2">
    <name type="scientific">Lacticaseibacillus manihotivorans</name>
    <dbReference type="NCBI Taxonomy" id="88233"/>
    <lineage>
        <taxon>Bacteria</taxon>
        <taxon>Bacillati</taxon>
        <taxon>Bacillota</taxon>
        <taxon>Bacilli</taxon>
        <taxon>Lactobacillales</taxon>
        <taxon>Lactobacillaceae</taxon>
        <taxon>Lacticaseibacillus</taxon>
    </lineage>
</organism>
<proteinExistence type="predicted"/>
<dbReference type="EMBL" id="CP045068">
    <property type="protein sequence ID" value="QFQ92149.1"/>
    <property type="molecule type" value="Genomic_DNA"/>
</dbReference>
<dbReference type="RefSeq" id="WP_056964727.1">
    <property type="nucleotide sequence ID" value="NZ_CP045068.1"/>
</dbReference>
<reference evidence="1 2" key="1">
    <citation type="submission" date="2019-10" db="EMBL/GenBank/DDBJ databases">
        <title>Genome sequencing of Lactobacillus manihotivorans.</title>
        <authorList>
            <person name="Kim K."/>
        </authorList>
    </citation>
    <scope>NUCLEOTIDE SEQUENCE [LARGE SCALE GENOMIC DNA]</scope>
    <source>
        <strain evidence="1 2">LM010</strain>
    </source>
</reference>
<gene>
    <name evidence="1" type="ORF">LM010_12290</name>
</gene>
<evidence type="ECO:0000313" key="1">
    <source>
        <dbReference type="EMBL" id="QFQ92149.1"/>
    </source>
</evidence>
<dbReference type="AlphaFoldDB" id="A0A5P8JTW9"/>
<protein>
    <submittedName>
        <fullName evidence="1">Uncharacterized protein</fullName>
    </submittedName>
</protein>
<accession>A0A5P8JTW9</accession>
<evidence type="ECO:0000313" key="2">
    <source>
        <dbReference type="Proteomes" id="UP000388452"/>
    </source>
</evidence>
<name>A0A5P8JTW9_9LACO</name>
<sequence>MLSWLHCKACDQASATYNAKKTHRAVFTREYRRLWYNVDAQGSPHTYRFTKKAVIYDHIKTPVYWATERSKADNQILDAAQQPETPKANWAAANTYAGWLNLRGWYQKTGSGTSFQLHSQQLWVASGAKPTVYAQFYSDKAQAQNHPDTKGVQP</sequence>